<name>A0ABQ2L1N3_9BACL</name>
<evidence type="ECO:0000313" key="3">
    <source>
        <dbReference type="Proteomes" id="UP000606653"/>
    </source>
</evidence>
<evidence type="ECO:0000313" key="2">
    <source>
        <dbReference type="EMBL" id="GGN99676.1"/>
    </source>
</evidence>
<comment type="caution">
    <text evidence="2">The sequence shown here is derived from an EMBL/GenBank/DDBJ whole genome shotgun (WGS) entry which is preliminary data.</text>
</comment>
<dbReference type="RefSeq" id="WP_018977833.1">
    <property type="nucleotide sequence ID" value="NZ_BMLN01000005.1"/>
</dbReference>
<sequence length="253" mass="26486">MNSLHIVQLEAKLGLLAAVIEEERQEGGRDSRRIEIPLLPAAPQQRAEWQQLAGRSALDLYRLLGEASELTVQFGGRKQAGREVLLPPGKQSGSEAAAVRTTLPLGGGEAAWELAAADKGGGPEVMAALEAAAEVVRTNAAFGLMLAGIEPAELAAEAMAGWSDDWEAPTDEPAPKAAPRAAAEGGGREIAEWIAAAAEKGVLHEHGRLPDESSSEQNEAAPHSCDLSLLPDTAAAESALAELRRAMRARMNG</sequence>
<dbReference type="Proteomes" id="UP000606653">
    <property type="component" value="Unassembled WGS sequence"/>
</dbReference>
<dbReference type="EMBL" id="BMLN01000005">
    <property type="protein sequence ID" value="GGN99676.1"/>
    <property type="molecule type" value="Genomic_DNA"/>
</dbReference>
<proteinExistence type="predicted"/>
<reference evidence="3" key="1">
    <citation type="journal article" date="2019" name="Int. J. Syst. Evol. Microbiol.">
        <title>The Global Catalogue of Microorganisms (GCM) 10K type strain sequencing project: providing services to taxonomists for standard genome sequencing and annotation.</title>
        <authorList>
            <consortium name="The Broad Institute Genomics Platform"/>
            <consortium name="The Broad Institute Genome Sequencing Center for Infectious Disease"/>
            <person name="Wu L."/>
            <person name="Ma J."/>
        </authorList>
    </citation>
    <scope>NUCLEOTIDE SEQUENCE [LARGE SCALE GENOMIC DNA]</scope>
    <source>
        <strain evidence="3">CGMCC 1.6964</strain>
    </source>
</reference>
<accession>A0ABQ2L1N3</accession>
<feature type="region of interest" description="Disordered" evidence="1">
    <location>
        <begin position="207"/>
        <end position="229"/>
    </location>
</feature>
<keyword evidence="3" id="KW-1185">Reference proteome</keyword>
<protein>
    <submittedName>
        <fullName evidence="2">Uncharacterized protein</fullName>
    </submittedName>
</protein>
<organism evidence="2 3">
    <name type="scientific">Saccharibacillus kuerlensis</name>
    <dbReference type="NCBI Taxonomy" id="459527"/>
    <lineage>
        <taxon>Bacteria</taxon>
        <taxon>Bacillati</taxon>
        <taxon>Bacillota</taxon>
        <taxon>Bacilli</taxon>
        <taxon>Bacillales</taxon>
        <taxon>Paenibacillaceae</taxon>
        <taxon>Saccharibacillus</taxon>
    </lineage>
</organism>
<evidence type="ECO:0000256" key="1">
    <source>
        <dbReference type="SAM" id="MobiDB-lite"/>
    </source>
</evidence>
<gene>
    <name evidence="2" type="ORF">GCM10010969_19980</name>
</gene>